<proteinExistence type="predicted"/>
<dbReference type="Proteomes" id="UP000317747">
    <property type="component" value="Unassembled WGS sequence"/>
</dbReference>
<reference evidence="1 2" key="1">
    <citation type="submission" date="2019-06" db="EMBL/GenBank/DDBJ databases">
        <title>Taxogenomics and systematics of the genus Pantoea.</title>
        <authorList>
            <person name="Tambong J.T."/>
        </authorList>
    </citation>
    <scope>NUCLEOTIDE SEQUENCE [LARGE SCALE GENOMIC DNA]</scope>
    <source>
        <strain evidence="1 2">LMG 24200</strain>
    </source>
</reference>
<dbReference type="InterPro" id="IPR003458">
    <property type="entry name" value="Phage_T4_Gp38_tail_assem"/>
</dbReference>
<dbReference type="AlphaFoldDB" id="A0A506QQW2"/>
<dbReference type="EMBL" id="VHJA01000019">
    <property type="protein sequence ID" value="TPV48703.1"/>
    <property type="molecule type" value="Genomic_DNA"/>
</dbReference>
<dbReference type="PANTHER" id="PTHR34413:SF2">
    <property type="entry name" value="PROPHAGE TAIL FIBER ASSEMBLY PROTEIN HOMOLOG TFAE-RELATED"/>
    <property type="match status" value="1"/>
</dbReference>
<name>A0A506QQW2_9GAMM</name>
<gene>
    <name evidence="1" type="ORF">FJW01_01215</name>
</gene>
<dbReference type="PANTHER" id="PTHR34413">
    <property type="entry name" value="PROPHAGE TAIL FIBER ASSEMBLY PROTEIN HOMOLOG TFAE-RELATED-RELATED"/>
    <property type="match status" value="1"/>
</dbReference>
<evidence type="ECO:0000313" key="2">
    <source>
        <dbReference type="Proteomes" id="UP000317747"/>
    </source>
</evidence>
<evidence type="ECO:0000313" key="1">
    <source>
        <dbReference type="EMBL" id="TPV48703.1"/>
    </source>
</evidence>
<dbReference type="InterPro" id="IPR051220">
    <property type="entry name" value="TFA_Chaperone"/>
</dbReference>
<keyword evidence="2" id="KW-1185">Reference proteome</keyword>
<dbReference type="OrthoDB" id="6546424at2"/>
<dbReference type="RefSeq" id="WP_128086950.1">
    <property type="nucleotide sequence ID" value="NZ_CP071405.1"/>
</dbReference>
<protein>
    <submittedName>
        <fullName evidence="1">Tail fiber assembly protein</fullName>
    </submittedName>
</protein>
<accession>A0A506QQW2</accession>
<dbReference type="Pfam" id="PF02413">
    <property type="entry name" value="Caudo_TAP"/>
    <property type="match status" value="1"/>
</dbReference>
<organism evidence="1 2">
    <name type="scientific">Pantoea deleyi</name>
    <dbReference type="NCBI Taxonomy" id="470932"/>
    <lineage>
        <taxon>Bacteria</taxon>
        <taxon>Pseudomonadati</taxon>
        <taxon>Pseudomonadota</taxon>
        <taxon>Gammaproteobacteria</taxon>
        <taxon>Enterobacterales</taxon>
        <taxon>Erwiniaceae</taxon>
        <taxon>Pantoea</taxon>
    </lineage>
</organism>
<comment type="caution">
    <text evidence="1">The sequence shown here is derived from an EMBL/GenBank/DDBJ whole genome shotgun (WGS) entry which is preliminary data.</text>
</comment>
<sequence length="133" mass="14633">MKKYSPSTNAFYDTSINLVIPDDAVKITDKKWSDLLSGQAEGKLIACGADMLPCLTEPPPPTAEELISQAEDKRSRLRAEADAAIQPLQDASDLGIATDDEASQLVAWRKYRVMLMRINVEDTVSIAWPEVPV</sequence>